<dbReference type="Gene3D" id="1.10.357.10">
    <property type="entry name" value="Tetracycline Repressor, domain 2"/>
    <property type="match status" value="1"/>
</dbReference>
<evidence type="ECO:0000259" key="5">
    <source>
        <dbReference type="PROSITE" id="PS50977"/>
    </source>
</evidence>
<evidence type="ECO:0000256" key="4">
    <source>
        <dbReference type="PROSITE-ProRule" id="PRU00335"/>
    </source>
</evidence>
<dbReference type="AlphaFoldDB" id="A0A4U1BKD7"/>
<name>A0A4U1BKD7_9GAMM</name>
<dbReference type="PROSITE" id="PS50977">
    <property type="entry name" value="HTH_TETR_2"/>
    <property type="match status" value="1"/>
</dbReference>
<dbReference type="EMBL" id="SWCI01000002">
    <property type="protein sequence ID" value="TKB50560.1"/>
    <property type="molecule type" value="Genomic_DNA"/>
</dbReference>
<dbReference type="InterPro" id="IPR001647">
    <property type="entry name" value="HTH_TetR"/>
</dbReference>
<reference evidence="6 7" key="1">
    <citation type="submission" date="2019-04" db="EMBL/GenBank/DDBJ databases">
        <authorList>
            <person name="Hwang J.C."/>
        </authorList>
    </citation>
    <scope>NUCLEOTIDE SEQUENCE [LARGE SCALE GENOMIC DNA]</scope>
    <source>
        <strain evidence="6 7">IMCC35001</strain>
    </source>
</reference>
<gene>
    <name evidence="6" type="ORF">FCL40_05260</name>
</gene>
<evidence type="ECO:0000313" key="7">
    <source>
        <dbReference type="Proteomes" id="UP000305674"/>
    </source>
</evidence>
<comment type="caution">
    <text evidence="6">The sequence shown here is derived from an EMBL/GenBank/DDBJ whole genome shotgun (WGS) entry which is preliminary data.</text>
</comment>
<dbReference type="Proteomes" id="UP000305674">
    <property type="component" value="Unassembled WGS sequence"/>
</dbReference>
<dbReference type="PANTHER" id="PTHR47506:SF10">
    <property type="entry name" value="TRANSCRIPTIONAL REGULATORY PROTEIN"/>
    <property type="match status" value="1"/>
</dbReference>
<dbReference type="Gene3D" id="1.10.10.60">
    <property type="entry name" value="Homeodomain-like"/>
    <property type="match status" value="1"/>
</dbReference>
<accession>A0A4U1BKD7</accession>
<evidence type="ECO:0000313" key="6">
    <source>
        <dbReference type="EMBL" id="TKB50560.1"/>
    </source>
</evidence>
<dbReference type="PRINTS" id="PR00455">
    <property type="entry name" value="HTHTETR"/>
</dbReference>
<feature type="DNA-binding region" description="H-T-H motif" evidence="4">
    <location>
        <begin position="29"/>
        <end position="48"/>
    </location>
</feature>
<dbReference type="RefSeq" id="WP_136852046.1">
    <property type="nucleotide sequence ID" value="NZ_SWCI01000002.1"/>
</dbReference>
<proteinExistence type="predicted"/>
<organism evidence="6 7">
    <name type="scientific">Ferrimonas sediminicola</name>
    <dbReference type="NCBI Taxonomy" id="2569538"/>
    <lineage>
        <taxon>Bacteria</taxon>
        <taxon>Pseudomonadati</taxon>
        <taxon>Pseudomonadota</taxon>
        <taxon>Gammaproteobacteria</taxon>
        <taxon>Alteromonadales</taxon>
        <taxon>Ferrimonadaceae</taxon>
        <taxon>Ferrimonas</taxon>
    </lineage>
</organism>
<keyword evidence="2 4" id="KW-0238">DNA-binding</keyword>
<dbReference type="SUPFAM" id="SSF48498">
    <property type="entry name" value="Tetracyclin repressor-like, C-terminal domain"/>
    <property type="match status" value="1"/>
</dbReference>
<sequence length="191" mass="21778">MARQCSFDREEVLERAMELFWTRGYEATSVANLVEHLGINRFSLYNSFGDKKRLYHLCLRHYLASHSRPKLLPLLGEGAGLKEIEAFLHQMAQDARPGLGCFVQSALLERRQLDEQVAKLSDEVFDGLHQALKQALERARSRGELRQTADPDTLAHWLVLQIQGIRVLLRAGQAERVIPALTQIVTLLHQQ</sequence>
<dbReference type="OrthoDB" id="270177at2"/>
<evidence type="ECO:0000256" key="2">
    <source>
        <dbReference type="ARBA" id="ARBA00023125"/>
    </source>
</evidence>
<dbReference type="InterPro" id="IPR009057">
    <property type="entry name" value="Homeodomain-like_sf"/>
</dbReference>
<feature type="domain" description="HTH tetR-type" evidence="5">
    <location>
        <begin position="6"/>
        <end position="66"/>
    </location>
</feature>
<dbReference type="PANTHER" id="PTHR47506">
    <property type="entry name" value="TRANSCRIPTIONAL REGULATORY PROTEIN"/>
    <property type="match status" value="1"/>
</dbReference>
<dbReference type="Pfam" id="PF00440">
    <property type="entry name" value="TetR_N"/>
    <property type="match status" value="1"/>
</dbReference>
<protein>
    <submittedName>
        <fullName evidence="6">TetR/AcrR family transcriptional regulator</fullName>
    </submittedName>
</protein>
<dbReference type="Pfam" id="PF16925">
    <property type="entry name" value="TetR_C_13"/>
    <property type="match status" value="1"/>
</dbReference>
<dbReference type="SUPFAM" id="SSF46689">
    <property type="entry name" value="Homeodomain-like"/>
    <property type="match status" value="1"/>
</dbReference>
<dbReference type="InterPro" id="IPR036271">
    <property type="entry name" value="Tet_transcr_reg_TetR-rel_C_sf"/>
</dbReference>
<evidence type="ECO:0000256" key="3">
    <source>
        <dbReference type="ARBA" id="ARBA00023163"/>
    </source>
</evidence>
<dbReference type="GO" id="GO:0003677">
    <property type="term" value="F:DNA binding"/>
    <property type="evidence" value="ECO:0007669"/>
    <property type="project" value="UniProtKB-UniRule"/>
</dbReference>
<dbReference type="InterPro" id="IPR011075">
    <property type="entry name" value="TetR_C"/>
</dbReference>
<keyword evidence="7" id="KW-1185">Reference proteome</keyword>
<keyword evidence="3" id="KW-0804">Transcription</keyword>
<evidence type="ECO:0000256" key="1">
    <source>
        <dbReference type="ARBA" id="ARBA00023015"/>
    </source>
</evidence>
<keyword evidence="1" id="KW-0805">Transcription regulation</keyword>